<evidence type="ECO:0000313" key="15">
    <source>
        <dbReference type="EMBL" id="GAF10359.1"/>
    </source>
</evidence>
<dbReference type="SUPFAM" id="SSF55874">
    <property type="entry name" value="ATPase domain of HSP90 chaperone/DNA topoisomerase II/histidine kinase"/>
    <property type="match status" value="2"/>
</dbReference>
<dbReference type="GO" id="GO:0000155">
    <property type="term" value="F:phosphorelay sensor kinase activity"/>
    <property type="evidence" value="ECO:0007669"/>
    <property type="project" value="InterPro"/>
</dbReference>
<comment type="similarity">
    <text evidence="2">In the N-terminal section; belongs to the phytochrome family.</text>
</comment>
<dbReference type="InterPro" id="IPR001789">
    <property type="entry name" value="Sig_transdc_resp-reg_receiver"/>
</dbReference>
<evidence type="ECO:0000256" key="12">
    <source>
        <dbReference type="SAM" id="Phobius"/>
    </source>
</evidence>
<feature type="transmembrane region" description="Helical" evidence="12">
    <location>
        <begin position="338"/>
        <end position="355"/>
    </location>
</feature>
<dbReference type="PANTHER" id="PTHR43047:SF72">
    <property type="entry name" value="OSMOSENSING HISTIDINE PROTEIN KINASE SLN1"/>
    <property type="match status" value="1"/>
</dbReference>
<dbReference type="Gene3D" id="3.40.50.2300">
    <property type="match status" value="1"/>
</dbReference>
<dbReference type="SMART" id="SM00388">
    <property type="entry name" value="HisKA"/>
    <property type="match status" value="1"/>
</dbReference>
<feature type="transmembrane region" description="Helical" evidence="12">
    <location>
        <begin position="244"/>
        <end position="263"/>
    </location>
</feature>
<dbReference type="FunFam" id="3.30.565.10:FF:000010">
    <property type="entry name" value="Sensor histidine kinase RcsC"/>
    <property type="match status" value="1"/>
</dbReference>
<dbReference type="Gene3D" id="1.10.287.130">
    <property type="match status" value="1"/>
</dbReference>
<dbReference type="PRINTS" id="PR00344">
    <property type="entry name" value="BCTRLSENSOR"/>
</dbReference>
<evidence type="ECO:0000256" key="9">
    <source>
        <dbReference type="ARBA" id="ARBA00023012"/>
    </source>
</evidence>
<dbReference type="RefSeq" id="WP_052020613.1">
    <property type="nucleotide sequence ID" value="NZ_BAVZ01000022.1"/>
</dbReference>
<dbReference type="AlphaFoldDB" id="W7Z7K0"/>
<keyword evidence="7" id="KW-0418">Kinase</keyword>
<keyword evidence="12" id="KW-1133">Transmembrane helix</keyword>
<dbReference type="SUPFAM" id="SSF47384">
    <property type="entry name" value="Homodimeric domain of signal transducing histidine kinase"/>
    <property type="match status" value="1"/>
</dbReference>
<keyword evidence="9" id="KW-0902">Two-component regulatory system</keyword>
<dbReference type="Pfam" id="PF06580">
    <property type="entry name" value="His_kinase"/>
    <property type="match status" value="1"/>
</dbReference>
<organism evidence="15 16">
    <name type="scientific">Paenibacillus pini JCM 16418</name>
    <dbReference type="NCBI Taxonomy" id="1236976"/>
    <lineage>
        <taxon>Bacteria</taxon>
        <taxon>Bacillati</taxon>
        <taxon>Bacillota</taxon>
        <taxon>Bacilli</taxon>
        <taxon>Bacillales</taxon>
        <taxon>Paenibacillaceae</taxon>
        <taxon>Paenibacillus</taxon>
    </lineage>
</organism>
<name>W7Z7K0_9BACL</name>
<dbReference type="InterPro" id="IPR036097">
    <property type="entry name" value="HisK_dim/P_sf"/>
</dbReference>
<feature type="modified residue" description="4-aspartylphosphate" evidence="11">
    <location>
        <position position="751"/>
    </location>
</feature>
<dbReference type="Pfam" id="PF02518">
    <property type="entry name" value="HATPase_c"/>
    <property type="match status" value="2"/>
</dbReference>
<comment type="caution">
    <text evidence="15">The sequence shown here is derived from an EMBL/GenBank/DDBJ whole genome shotgun (WGS) entry which is preliminary data.</text>
</comment>
<evidence type="ECO:0000256" key="7">
    <source>
        <dbReference type="ARBA" id="ARBA00022777"/>
    </source>
</evidence>
<evidence type="ECO:0000256" key="8">
    <source>
        <dbReference type="ARBA" id="ARBA00022840"/>
    </source>
</evidence>
<evidence type="ECO:0000256" key="11">
    <source>
        <dbReference type="PROSITE-ProRule" id="PRU00169"/>
    </source>
</evidence>
<keyword evidence="16" id="KW-1185">Reference proteome</keyword>
<dbReference type="CDD" id="cd16922">
    <property type="entry name" value="HATPase_EvgS-ArcB-TorS-like"/>
    <property type="match status" value="1"/>
</dbReference>
<dbReference type="SMART" id="SM00448">
    <property type="entry name" value="REC"/>
    <property type="match status" value="1"/>
</dbReference>
<dbReference type="CDD" id="cd00082">
    <property type="entry name" value="HisKA"/>
    <property type="match status" value="1"/>
</dbReference>
<dbReference type="SUPFAM" id="SSF52172">
    <property type="entry name" value="CheY-like"/>
    <property type="match status" value="1"/>
</dbReference>
<keyword evidence="12" id="KW-0812">Transmembrane</keyword>
<dbReference type="eggNOG" id="COG2972">
    <property type="taxonomic scope" value="Bacteria"/>
</dbReference>
<evidence type="ECO:0000256" key="3">
    <source>
        <dbReference type="ARBA" id="ARBA00012438"/>
    </source>
</evidence>
<dbReference type="GO" id="GO:0005886">
    <property type="term" value="C:plasma membrane"/>
    <property type="evidence" value="ECO:0007669"/>
    <property type="project" value="TreeGrafter"/>
</dbReference>
<keyword evidence="5" id="KW-0808">Transferase</keyword>
<dbReference type="InterPro" id="IPR003661">
    <property type="entry name" value="HisK_dim/P_dom"/>
</dbReference>
<feature type="domain" description="Histidine kinase" evidence="13">
    <location>
        <begin position="929"/>
        <end position="1027"/>
    </location>
</feature>
<evidence type="ECO:0000256" key="4">
    <source>
        <dbReference type="ARBA" id="ARBA00022553"/>
    </source>
</evidence>
<dbReference type="Gene3D" id="3.30.565.10">
    <property type="entry name" value="Histidine kinase-like ATPase, C-terminal domain"/>
    <property type="match status" value="2"/>
</dbReference>
<comment type="catalytic activity">
    <reaction evidence="1">
        <text>ATP + protein L-histidine = ADP + protein N-phospho-L-histidine.</text>
        <dbReference type="EC" id="2.7.13.3"/>
    </reaction>
</comment>
<dbReference type="EC" id="2.7.13.3" evidence="3"/>
<proteinExistence type="inferred from homology"/>
<keyword evidence="4 11" id="KW-0597">Phosphoprotein</keyword>
<dbReference type="InterPro" id="IPR011623">
    <property type="entry name" value="7TMR_DISM_rcpt_extracell_dom1"/>
</dbReference>
<dbReference type="eggNOG" id="COG2205">
    <property type="taxonomic scope" value="Bacteria"/>
</dbReference>
<feature type="transmembrane region" description="Helical" evidence="12">
    <location>
        <begin position="7"/>
        <end position="28"/>
    </location>
</feature>
<dbReference type="InterPro" id="IPR036890">
    <property type="entry name" value="HATPase_C_sf"/>
</dbReference>
<dbReference type="EMBL" id="BAVZ01000022">
    <property type="protein sequence ID" value="GAF10359.1"/>
    <property type="molecule type" value="Genomic_DNA"/>
</dbReference>
<dbReference type="InterPro" id="IPR003594">
    <property type="entry name" value="HATPase_dom"/>
</dbReference>
<dbReference type="STRING" id="1236976.JCM16418_4541"/>
<dbReference type="Pfam" id="PF07695">
    <property type="entry name" value="7TMR-DISM_7TM"/>
    <property type="match status" value="1"/>
</dbReference>
<accession>W7Z7K0</accession>
<feature type="transmembrane region" description="Helical" evidence="12">
    <location>
        <begin position="212"/>
        <end position="237"/>
    </location>
</feature>
<dbReference type="PROSITE" id="PS50109">
    <property type="entry name" value="HIS_KIN"/>
    <property type="match status" value="2"/>
</dbReference>
<dbReference type="PROSITE" id="PS50110">
    <property type="entry name" value="RESPONSE_REGULATORY"/>
    <property type="match status" value="1"/>
</dbReference>
<sequence>MIKQRWAILAGVALVIFLPLIFIIQSMIFPQQMPEAIQGQLDLSDWNLSEDGPVALNGEWEFYRNQLLKPSDFDTSREDSTQIPRLSGIVSLPGKWNDYISEDGRSKATGFATFRLVIQLKEKGMVYGVRTDIIRSANRIFVNDEEAGASGSPGTSAAKSKSNNIPYIGFVHIEGYQAEIIVQVSNHIYSSGGVFSSILFGDKQSIMKGRDLALFIDFMTLTGFLFPAVYILMVYGLRKKDPSLLYLGLFCLCAMVYVVTHGQKMLATIWPSLEYEWFIRLQMISSALLYLFLVRYVAVAIPQSVHKLAIRICDFASISAVGTALLLPVIVFSNLEPLIFTFSLVSVSYIAFVMISGMRRRSGDKGLMLVGVLSILIIIVCYIVDLMGIVESLTPVPLEMMLFVVTQALLLSQRFARTFGQIEQLSARLLTLDGLKDEFMANTSHELRTPLHGIINIAQSLMEGAAGALNSKQSHDLSMIVSTGKRLAALVNDILDFSKLKHGDIVLKRQPVDLIAVTQSVLEVTLHIASHKEVRFEQVWPDNLPYLNTDEDRLRQILYNLLGNAIKFTHEGHIRIEAVFEHEWVRISISDTGIGIANDRMDDIFKSFDQGGYSAEREYSGTGLGLSISKKLVELSGGQIWAESVLGQGSTFYFTLPAIHGQALERVKQQLHDHRLEMYHGYDDEESNQVQEVNMEGASSTVLLVDDDPVNLQVLRNLLSIEKYKIISADNGAEAMEHLRTGQSIDLIIADWMMPGMSGIELCQAVRHRFSLFELPILILTARSLPEDVRTGIQAGANDFLRKPVDADELRARVRTLLEMRRSVRKAISSEMAFLQAQIKPHFLYNALNTIIAILPSDPEKTTRLLLELSHYLRGSFDFQNRDQLATLQKELALIHSYLFLEKARFEERLQIVYQVDTDQNVLIPPLTIQPIVENAVRHGIMSKAAGGTVQVIIHERAGHIHIAVTDNGVGIEQERVKSILLGAERDGGVGLRNIHTRLLTLYGKGLHIVSEIDRGTTVSFEVPLARVTDKNNGRRRMRLESFNY</sequence>
<dbReference type="SMART" id="SM00387">
    <property type="entry name" value="HATPase_c"/>
    <property type="match status" value="2"/>
</dbReference>
<evidence type="ECO:0000256" key="5">
    <source>
        <dbReference type="ARBA" id="ARBA00022679"/>
    </source>
</evidence>
<dbReference type="PANTHER" id="PTHR43047">
    <property type="entry name" value="TWO-COMPONENT HISTIDINE PROTEIN KINASE"/>
    <property type="match status" value="1"/>
</dbReference>
<gene>
    <name evidence="15" type="ORF">JCM16418_4541</name>
</gene>
<evidence type="ECO:0000256" key="2">
    <source>
        <dbReference type="ARBA" id="ARBA00006402"/>
    </source>
</evidence>
<dbReference type="Pfam" id="PF00072">
    <property type="entry name" value="Response_reg"/>
    <property type="match status" value="1"/>
</dbReference>
<feature type="domain" description="Histidine kinase" evidence="13">
    <location>
        <begin position="442"/>
        <end position="660"/>
    </location>
</feature>
<feature type="domain" description="Response regulatory" evidence="14">
    <location>
        <begin position="701"/>
        <end position="818"/>
    </location>
</feature>
<protein>
    <recommendedName>
        <fullName evidence="10">Circadian input-output histidine kinase CikA</fullName>
        <ecNumber evidence="3">2.7.13.3</ecNumber>
    </recommendedName>
</protein>
<feature type="transmembrane region" description="Helical" evidence="12">
    <location>
        <begin position="308"/>
        <end position="332"/>
    </location>
</feature>
<evidence type="ECO:0000256" key="1">
    <source>
        <dbReference type="ARBA" id="ARBA00000085"/>
    </source>
</evidence>
<dbReference type="InterPro" id="IPR004358">
    <property type="entry name" value="Sig_transdc_His_kin-like_C"/>
</dbReference>
<dbReference type="InterPro" id="IPR010559">
    <property type="entry name" value="Sig_transdc_His_kin_internal"/>
</dbReference>
<keyword evidence="12" id="KW-0472">Membrane</keyword>
<dbReference type="GO" id="GO:0005524">
    <property type="term" value="F:ATP binding"/>
    <property type="evidence" value="ECO:0007669"/>
    <property type="project" value="UniProtKB-KW"/>
</dbReference>
<evidence type="ECO:0000259" key="14">
    <source>
        <dbReference type="PROSITE" id="PS50110"/>
    </source>
</evidence>
<feature type="transmembrane region" description="Helical" evidence="12">
    <location>
        <begin position="367"/>
        <end position="390"/>
    </location>
</feature>
<dbReference type="Proteomes" id="UP000019364">
    <property type="component" value="Unassembled WGS sequence"/>
</dbReference>
<evidence type="ECO:0000256" key="10">
    <source>
        <dbReference type="ARBA" id="ARBA00074306"/>
    </source>
</evidence>
<dbReference type="InterPro" id="IPR005467">
    <property type="entry name" value="His_kinase_dom"/>
</dbReference>
<feature type="transmembrane region" description="Helical" evidence="12">
    <location>
        <begin position="283"/>
        <end position="301"/>
    </location>
</feature>
<dbReference type="Pfam" id="PF00512">
    <property type="entry name" value="HisKA"/>
    <property type="match status" value="1"/>
</dbReference>
<dbReference type="OrthoDB" id="9809348at2"/>
<reference evidence="15 16" key="1">
    <citation type="journal article" date="2014" name="Genome Announc.">
        <title>Draft Genome Sequence of Paenibacillus pini JCM 16418T, Isolated from the Rhizosphere of Pine Tree.</title>
        <authorList>
            <person name="Yuki M."/>
            <person name="Oshima K."/>
            <person name="Suda W."/>
            <person name="Oshida Y."/>
            <person name="Kitamura K."/>
            <person name="Iida Y."/>
            <person name="Hattori M."/>
            <person name="Ohkuma M."/>
        </authorList>
    </citation>
    <scope>NUCLEOTIDE SEQUENCE [LARGE SCALE GENOMIC DNA]</scope>
    <source>
        <strain evidence="15 16">JCM 16418</strain>
    </source>
</reference>
<evidence type="ECO:0000256" key="6">
    <source>
        <dbReference type="ARBA" id="ARBA00022741"/>
    </source>
</evidence>
<evidence type="ECO:0000313" key="16">
    <source>
        <dbReference type="Proteomes" id="UP000019364"/>
    </source>
</evidence>
<evidence type="ECO:0000259" key="13">
    <source>
        <dbReference type="PROSITE" id="PS50109"/>
    </source>
</evidence>
<keyword evidence="6" id="KW-0547">Nucleotide-binding</keyword>
<keyword evidence="8" id="KW-0067">ATP-binding</keyword>
<dbReference type="GO" id="GO:0009927">
    <property type="term" value="F:histidine phosphotransfer kinase activity"/>
    <property type="evidence" value="ECO:0007669"/>
    <property type="project" value="TreeGrafter"/>
</dbReference>
<dbReference type="InterPro" id="IPR011006">
    <property type="entry name" value="CheY-like_superfamily"/>
</dbReference>